<dbReference type="PANTHER" id="PTHR30595">
    <property type="entry name" value="GLPR-RELATED TRANSCRIPTIONAL REPRESSOR"/>
    <property type="match status" value="1"/>
</dbReference>
<name>A0A6N6W790_9BURK</name>
<dbReference type="OrthoDB" id="9768354at2"/>
<sequence length="458" mass="50843">MNHEYTSDILPNKLVEYFANAGGNERFRRRAVLTAANGNWGLLCCTVERLLCDEETPANASTRRYEKAMLYEDELSAPQCLEFATELADGSVQLGDVRLVREATLQWSTELVPLNNEYMVSAGLVVGLRISQSGMHAHPAPLLSPDQPYYPDVEEAARDWLSFPVYHGHRDGRNGDVFFLLPETRAFVSDARFSDDGTLEITVAGTLVDEIPLIAKGAYWEGTAIRHFDASVENSTCTVAVPAHVDRLEYYLIGRDGTVFDFHREELLSGISLGKKILGSKQRSLSDQIRTALHEGEGQRVEFKPFIEPEQSLGSPAQKSKLREVVTTVVAFANTQGGHIYIGVDDDCNAVGIDHQLARWAKAPANDVSVDQYIGTLKSKIKNFVHGEVELQLSRTYFDGALIVIVEVLPATQKPVAVQQDAYLYARAGASNRKVQPESWRSILDTQSIDAFWLPPSR</sequence>
<dbReference type="InterPro" id="IPR038461">
    <property type="entry name" value="Schlafen_AlbA_2_dom_sf"/>
</dbReference>
<proteinExistence type="predicted"/>
<dbReference type="Proteomes" id="UP000463700">
    <property type="component" value="Unassembled WGS sequence"/>
</dbReference>
<dbReference type="Gene3D" id="3.30.950.30">
    <property type="entry name" value="Schlafen, AAA domain"/>
    <property type="match status" value="1"/>
</dbReference>
<dbReference type="InterPro" id="IPR007421">
    <property type="entry name" value="Schlafen_AlbA_2_dom"/>
</dbReference>
<dbReference type="PANTHER" id="PTHR30595:SF6">
    <property type="entry name" value="SCHLAFEN ALBA-2 DOMAIN-CONTAINING PROTEIN"/>
    <property type="match status" value="1"/>
</dbReference>
<accession>A0A6N6W790</accession>
<evidence type="ECO:0000313" key="2">
    <source>
        <dbReference type="EMBL" id="KAE8756091.1"/>
    </source>
</evidence>
<dbReference type="EMBL" id="VOSW01000071">
    <property type="protein sequence ID" value="KAE8756091.1"/>
    <property type="molecule type" value="Genomic_DNA"/>
</dbReference>
<dbReference type="RefSeq" id="WP_154565383.1">
    <property type="nucleotide sequence ID" value="NZ_VOSW01000071.1"/>
</dbReference>
<evidence type="ECO:0000259" key="1">
    <source>
        <dbReference type="Pfam" id="PF04326"/>
    </source>
</evidence>
<comment type="caution">
    <text evidence="2">The sequence shown here is derived from an EMBL/GenBank/DDBJ whole genome shotgun (WGS) entry which is preliminary data.</text>
</comment>
<organism evidence="2 3">
    <name type="scientific">Paraburkholderia madseniana</name>
    <dbReference type="NCBI Taxonomy" id="2599607"/>
    <lineage>
        <taxon>Bacteria</taxon>
        <taxon>Pseudomonadati</taxon>
        <taxon>Pseudomonadota</taxon>
        <taxon>Betaproteobacteria</taxon>
        <taxon>Burkholderiales</taxon>
        <taxon>Burkholderiaceae</taxon>
        <taxon>Paraburkholderia</taxon>
    </lineage>
</organism>
<evidence type="ECO:0000313" key="3">
    <source>
        <dbReference type="Proteomes" id="UP000463700"/>
    </source>
</evidence>
<dbReference type="AlphaFoldDB" id="A0A6N6W790"/>
<reference evidence="2 3" key="1">
    <citation type="journal article" date="2020" name="Int. J. Syst. Evol. Microbiol.">
        <title>Paraburkholderia madseniana sp. nov., a phenolic acid-degrading bacterium isolated from acidic forest soil.</title>
        <authorList>
            <person name="Wilhelm R.C."/>
            <person name="Murphy S.J.L."/>
            <person name="Feriancek N.M."/>
            <person name="Karasz D.C."/>
            <person name="DeRito C.M."/>
            <person name="Newman J.D."/>
            <person name="Buckley D.H."/>
        </authorList>
    </citation>
    <scope>NUCLEOTIDE SEQUENCE [LARGE SCALE GENOMIC DNA]</scope>
    <source>
        <strain evidence="2 3">RP11</strain>
    </source>
</reference>
<dbReference type="Pfam" id="PF04326">
    <property type="entry name" value="SLFN_AlbA_2"/>
    <property type="match status" value="1"/>
</dbReference>
<feature type="domain" description="Schlafen AlbA-2" evidence="1">
    <location>
        <begin position="297"/>
        <end position="435"/>
    </location>
</feature>
<protein>
    <recommendedName>
        <fullName evidence="1">Schlafen AlbA-2 domain-containing protein</fullName>
    </recommendedName>
</protein>
<gene>
    <name evidence="2" type="ORF">FSO04_30780</name>
</gene>